<evidence type="ECO:0000256" key="5">
    <source>
        <dbReference type="ARBA" id="ARBA00023136"/>
    </source>
</evidence>
<feature type="transmembrane region" description="Helical" evidence="6">
    <location>
        <begin position="605"/>
        <end position="625"/>
    </location>
</feature>
<name>A0A4Z2D483_SCHJA</name>
<evidence type="ECO:0000313" key="8">
    <source>
        <dbReference type="EMBL" id="TNN11292.1"/>
    </source>
</evidence>
<evidence type="ECO:0000256" key="6">
    <source>
        <dbReference type="SAM" id="Phobius"/>
    </source>
</evidence>
<keyword evidence="9" id="KW-1185">Reference proteome</keyword>
<dbReference type="GO" id="GO:0005886">
    <property type="term" value="C:plasma membrane"/>
    <property type="evidence" value="ECO:0007669"/>
    <property type="project" value="TreeGrafter"/>
</dbReference>
<dbReference type="PANTHER" id="PTHR43243">
    <property type="entry name" value="INNER MEMBRANE TRANSPORTER YGJI-RELATED"/>
    <property type="match status" value="1"/>
</dbReference>
<dbReference type="Pfam" id="PF13906">
    <property type="entry name" value="AA_permease_C"/>
    <property type="match status" value="1"/>
</dbReference>
<feature type="domain" description="Cationic amino acid transporter C-terminal" evidence="7">
    <location>
        <begin position="580"/>
        <end position="628"/>
    </location>
</feature>
<keyword evidence="3 6" id="KW-0812">Transmembrane</keyword>
<gene>
    <name evidence="8" type="ORF">EWB00_004720</name>
</gene>
<evidence type="ECO:0000259" key="7">
    <source>
        <dbReference type="Pfam" id="PF13906"/>
    </source>
</evidence>
<comment type="caution">
    <text evidence="8">The sequence shown here is derived from an EMBL/GenBank/DDBJ whole genome shotgun (WGS) entry which is preliminary data.</text>
</comment>
<feature type="transmembrane region" description="Helical" evidence="6">
    <location>
        <begin position="256"/>
        <end position="276"/>
    </location>
</feature>
<evidence type="ECO:0000256" key="3">
    <source>
        <dbReference type="ARBA" id="ARBA00022692"/>
    </source>
</evidence>
<feature type="transmembrane region" description="Helical" evidence="6">
    <location>
        <begin position="403"/>
        <end position="422"/>
    </location>
</feature>
<keyword evidence="4 6" id="KW-1133">Transmembrane helix</keyword>
<evidence type="ECO:0000256" key="4">
    <source>
        <dbReference type="ARBA" id="ARBA00022989"/>
    </source>
</evidence>
<feature type="transmembrane region" description="Helical" evidence="6">
    <location>
        <begin position="210"/>
        <end position="231"/>
    </location>
</feature>
<keyword evidence="2" id="KW-0813">Transport</keyword>
<dbReference type="OrthoDB" id="310030at2759"/>
<dbReference type="Pfam" id="PF13520">
    <property type="entry name" value="AA_permease_2"/>
    <property type="match status" value="1"/>
</dbReference>
<dbReference type="AlphaFoldDB" id="A0A4Z2D483"/>
<comment type="subcellular location">
    <subcellularLocation>
        <location evidence="1">Membrane</location>
        <topology evidence="1">Multi-pass membrane protein</topology>
    </subcellularLocation>
</comment>
<dbReference type="InterPro" id="IPR029485">
    <property type="entry name" value="CAT_C"/>
</dbReference>
<organism evidence="8 9">
    <name type="scientific">Schistosoma japonicum</name>
    <name type="common">Blood fluke</name>
    <dbReference type="NCBI Taxonomy" id="6182"/>
    <lineage>
        <taxon>Eukaryota</taxon>
        <taxon>Metazoa</taxon>
        <taxon>Spiralia</taxon>
        <taxon>Lophotrochozoa</taxon>
        <taxon>Platyhelminthes</taxon>
        <taxon>Trematoda</taxon>
        <taxon>Digenea</taxon>
        <taxon>Strigeidida</taxon>
        <taxon>Schistosomatoidea</taxon>
        <taxon>Schistosomatidae</taxon>
        <taxon>Schistosoma</taxon>
    </lineage>
</organism>
<protein>
    <submittedName>
        <fullName evidence="8">Cationic amino acid transporter 2</fullName>
    </submittedName>
</protein>
<proteinExistence type="predicted"/>
<sequence length="676" mass="74815">MFDPLDKQISQHKKCECCEEYVSAVATGLFRKKEIGRDMKELMKTGLNRCLTTIDLIAYGLGPMLGGSIYVLNGVVMKTRTGPGVFLAYILAAFAALLNSLNYAELACRIPKAGSAYVYTYFIMGEFPAFITGWAILLEYILGISLVARCWSSMLDSIANNQISMWAINNVGRLSHPGGILAEYYDFVGVSLIIILSSISCCGIRGSAKLTAVSIFVNVGVLIVTSIYMFVYSKPEYLSITSPNITVDPLSPNPNFLPFGLPGLIGGTAICFNVFIGFDAISTCAEEAKNPNYSLPIANIVSVIIVAILTTLSSLALTMYYPWFHISTESSFLSALKGNHVNGGPDDVRNGMFYFVGVGSLVGLIACLTASLIAAPRISYAMAQDGVIPTMFSHLCQPFKTPAISTTFIALLTALLTLIFSVNSLADFLSLGTLIAYSITAIAIICIRYRKQSDSPQEVMETDRSISGGTEKDKPVAQVEYYKKRIDKPGYVKNPYAHFMPECMLKVFNSGSPGDTVIILMAVYVVLNGVLIMCLTIGAKHELWPVWRIVCVVLILTLLIFCIVLMSIFKQFGPPYKGLFQLPYVPLFPCVTVTINVFLMSELSWVTWIRFTIWIMIGLLIYFGFGVMNTYRLFKDNEINNSQFYLRDPFDEKKLNITYLPTEMSRSIRFLDDVYE</sequence>
<dbReference type="Proteomes" id="UP000311919">
    <property type="component" value="Unassembled WGS sequence"/>
</dbReference>
<evidence type="ECO:0000256" key="2">
    <source>
        <dbReference type="ARBA" id="ARBA00022448"/>
    </source>
</evidence>
<feature type="transmembrane region" description="Helical" evidence="6">
    <location>
        <begin position="581"/>
        <end position="599"/>
    </location>
</feature>
<evidence type="ECO:0000256" key="1">
    <source>
        <dbReference type="ARBA" id="ARBA00004141"/>
    </source>
</evidence>
<keyword evidence="5 6" id="KW-0472">Membrane</keyword>
<dbReference type="PANTHER" id="PTHR43243:SF4">
    <property type="entry name" value="CATIONIC AMINO ACID TRANSPORTER 4"/>
    <property type="match status" value="1"/>
</dbReference>
<accession>A0A4Z2D483</accession>
<feature type="transmembrane region" description="Helical" evidence="6">
    <location>
        <begin position="50"/>
        <end position="72"/>
    </location>
</feature>
<reference evidence="8 9" key="1">
    <citation type="submission" date="2019-03" db="EMBL/GenBank/DDBJ databases">
        <title>An improved genome assembly of the fluke Schistosoma japonicum.</title>
        <authorList>
            <person name="Hu W."/>
            <person name="Luo F."/>
            <person name="Yin M."/>
            <person name="Mo X."/>
            <person name="Sun C."/>
            <person name="Wu Q."/>
            <person name="Zhu B."/>
            <person name="Xiang M."/>
            <person name="Wang J."/>
            <person name="Wang Y."/>
            <person name="Zhang T."/>
            <person name="Xu B."/>
            <person name="Zheng H."/>
            <person name="Feng Z."/>
        </authorList>
    </citation>
    <scope>NUCLEOTIDE SEQUENCE [LARGE SCALE GENOMIC DNA]</scope>
    <source>
        <strain evidence="8">HuSjv2</strain>
        <tissue evidence="8">Worms</tissue>
    </source>
</reference>
<dbReference type="InterPro" id="IPR002293">
    <property type="entry name" value="AA/rel_permease1"/>
</dbReference>
<evidence type="ECO:0000313" key="9">
    <source>
        <dbReference type="Proteomes" id="UP000311919"/>
    </source>
</evidence>
<feature type="transmembrane region" description="Helical" evidence="6">
    <location>
        <begin position="352"/>
        <end position="375"/>
    </location>
</feature>
<feature type="transmembrane region" description="Helical" evidence="6">
    <location>
        <begin position="184"/>
        <end position="203"/>
    </location>
</feature>
<feature type="transmembrane region" description="Helical" evidence="6">
    <location>
        <begin position="84"/>
        <end position="104"/>
    </location>
</feature>
<dbReference type="STRING" id="6182.A0A4Z2D483"/>
<feature type="transmembrane region" description="Helical" evidence="6">
    <location>
        <begin position="545"/>
        <end position="569"/>
    </location>
</feature>
<feature type="transmembrane region" description="Helical" evidence="6">
    <location>
        <begin position="428"/>
        <end position="447"/>
    </location>
</feature>
<feature type="transmembrane region" description="Helical" evidence="6">
    <location>
        <begin position="297"/>
        <end position="323"/>
    </location>
</feature>
<dbReference type="Gene3D" id="1.20.1740.10">
    <property type="entry name" value="Amino acid/polyamine transporter I"/>
    <property type="match status" value="1"/>
</dbReference>
<feature type="transmembrane region" description="Helical" evidence="6">
    <location>
        <begin position="516"/>
        <end position="539"/>
    </location>
</feature>
<dbReference type="EMBL" id="SKCS01000302">
    <property type="protein sequence ID" value="TNN11292.1"/>
    <property type="molecule type" value="Genomic_DNA"/>
</dbReference>
<feature type="transmembrane region" description="Helical" evidence="6">
    <location>
        <begin position="116"/>
        <end position="137"/>
    </location>
</feature>
<dbReference type="GO" id="GO:0015171">
    <property type="term" value="F:amino acid transmembrane transporter activity"/>
    <property type="evidence" value="ECO:0007669"/>
    <property type="project" value="TreeGrafter"/>
</dbReference>